<gene>
    <name evidence="7" type="ORF">A4U43_C03F1800</name>
</gene>
<dbReference type="Pfam" id="PF04873">
    <property type="entry name" value="EIN3_DNA-bd"/>
    <property type="match status" value="1"/>
</dbReference>
<dbReference type="Proteomes" id="UP000243459">
    <property type="component" value="Chromosome 3"/>
</dbReference>
<dbReference type="InterPro" id="IPR023278">
    <property type="entry name" value="Ethylene_insens-like_DNA-bd"/>
</dbReference>
<comment type="similarity">
    <text evidence="2">Belongs to the EIN3 family.</text>
</comment>
<dbReference type="Gramene" id="ONK74004">
    <property type="protein sequence ID" value="ONK74004"/>
    <property type="gene ID" value="A4U43_C03F1800"/>
</dbReference>
<evidence type="ECO:0000313" key="7">
    <source>
        <dbReference type="EMBL" id="ONK74004.1"/>
    </source>
</evidence>
<feature type="compositionally biased region" description="Acidic residues" evidence="5">
    <location>
        <begin position="16"/>
        <end position="26"/>
    </location>
</feature>
<evidence type="ECO:0000256" key="5">
    <source>
        <dbReference type="SAM" id="MobiDB-lite"/>
    </source>
</evidence>
<sequence>MNPAGHPYDTNAALQPEEDDGDGDDNDIVELLEKRMHKGQVLLDEFQGERAQEPVSSQRARRRKTYRAQNSVLKYMLKMMQDSTLGSLLSALLQHCDPPQRMFPLEKGLAPPWWPTGLETWWGIQGDHAKAQGPPPYRKPHDLKKAWKLSLLAAVIKHMSPNLDQLRNLVLHSKRLQNKTSSRENETWTRVLNQEETLLAIDDKERNDEIEGNDSALSLSEIDVSLIDQRSIDELIMSMHHNIQNT</sequence>
<dbReference type="InterPro" id="IPR047091">
    <property type="entry name" value="EIN3-like_DNA-bd"/>
</dbReference>
<dbReference type="PANTHER" id="PTHR33305">
    <property type="entry name" value="ETHYLENE INSENSITIVE 3-LIKE 2 PROTEIN"/>
    <property type="match status" value="1"/>
</dbReference>
<evidence type="ECO:0000259" key="6">
    <source>
        <dbReference type="Pfam" id="PF04873"/>
    </source>
</evidence>
<evidence type="ECO:0000313" key="8">
    <source>
        <dbReference type="Proteomes" id="UP000243459"/>
    </source>
</evidence>
<dbReference type="GO" id="GO:0005634">
    <property type="term" value="C:nucleus"/>
    <property type="evidence" value="ECO:0007669"/>
    <property type="project" value="UniProtKB-SubCell"/>
</dbReference>
<feature type="domain" description="Ethylene insensitive 3-like DNA-binding" evidence="6">
    <location>
        <begin position="80"/>
        <end position="196"/>
    </location>
</feature>
<organism evidence="7 8">
    <name type="scientific">Asparagus officinalis</name>
    <name type="common">Garden asparagus</name>
    <dbReference type="NCBI Taxonomy" id="4686"/>
    <lineage>
        <taxon>Eukaryota</taxon>
        <taxon>Viridiplantae</taxon>
        <taxon>Streptophyta</taxon>
        <taxon>Embryophyta</taxon>
        <taxon>Tracheophyta</taxon>
        <taxon>Spermatophyta</taxon>
        <taxon>Magnoliopsida</taxon>
        <taxon>Liliopsida</taxon>
        <taxon>Asparagales</taxon>
        <taxon>Asparagaceae</taxon>
        <taxon>Asparagoideae</taxon>
        <taxon>Asparagus</taxon>
    </lineage>
</organism>
<protein>
    <recommendedName>
        <fullName evidence="6">Ethylene insensitive 3-like DNA-binding domain-containing protein</fullName>
    </recommendedName>
</protein>
<dbReference type="InterPro" id="IPR006957">
    <property type="entry name" value="EIN3"/>
</dbReference>
<evidence type="ECO:0000256" key="2">
    <source>
        <dbReference type="ARBA" id="ARBA00009416"/>
    </source>
</evidence>
<dbReference type="AlphaFoldDB" id="A0A5P1F7A1"/>
<evidence type="ECO:0000256" key="4">
    <source>
        <dbReference type="ARBA" id="ARBA00023242"/>
    </source>
</evidence>
<evidence type="ECO:0000256" key="1">
    <source>
        <dbReference type="ARBA" id="ARBA00004123"/>
    </source>
</evidence>
<dbReference type="EMBL" id="CM007383">
    <property type="protein sequence ID" value="ONK74004.1"/>
    <property type="molecule type" value="Genomic_DNA"/>
</dbReference>
<feature type="region of interest" description="Disordered" evidence="5">
    <location>
        <begin position="1"/>
        <end position="26"/>
    </location>
</feature>
<accession>A0A5P1F7A1</accession>
<dbReference type="GO" id="GO:0003700">
    <property type="term" value="F:DNA-binding transcription factor activity"/>
    <property type="evidence" value="ECO:0007669"/>
    <property type="project" value="InterPro"/>
</dbReference>
<keyword evidence="4" id="KW-0539">Nucleus</keyword>
<dbReference type="GO" id="GO:0009873">
    <property type="term" value="P:ethylene-activated signaling pathway"/>
    <property type="evidence" value="ECO:0007669"/>
    <property type="project" value="UniProtKB-KW"/>
</dbReference>
<comment type="subcellular location">
    <subcellularLocation>
        <location evidence="1">Nucleus</location>
    </subcellularLocation>
</comment>
<proteinExistence type="inferred from homology"/>
<dbReference type="PANTHER" id="PTHR33305:SF29">
    <property type="entry name" value="ETHYLENE INSENSITIVE 3-LIKE 5 PROTEIN"/>
    <property type="match status" value="1"/>
</dbReference>
<keyword evidence="8" id="KW-1185">Reference proteome</keyword>
<dbReference type="GO" id="GO:0003677">
    <property type="term" value="F:DNA binding"/>
    <property type="evidence" value="ECO:0007669"/>
    <property type="project" value="TreeGrafter"/>
</dbReference>
<reference evidence="8" key="1">
    <citation type="journal article" date="2017" name="Nat. Commun.">
        <title>The asparagus genome sheds light on the origin and evolution of a young Y chromosome.</title>
        <authorList>
            <person name="Harkess A."/>
            <person name="Zhou J."/>
            <person name="Xu C."/>
            <person name="Bowers J.E."/>
            <person name="Van der Hulst R."/>
            <person name="Ayyampalayam S."/>
            <person name="Mercati F."/>
            <person name="Riccardi P."/>
            <person name="McKain M.R."/>
            <person name="Kakrana A."/>
            <person name="Tang H."/>
            <person name="Ray J."/>
            <person name="Groenendijk J."/>
            <person name="Arikit S."/>
            <person name="Mathioni S.M."/>
            <person name="Nakano M."/>
            <person name="Shan H."/>
            <person name="Telgmann-Rauber A."/>
            <person name="Kanno A."/>
            <person name="Yue Z."/>
            <person name="Chen H."/>
            <person name="Li W."/>
            <person name="Chen Y."/>
            <person name="Xu X."/>
            <person name="Zhang Y."/>
            <person name="Luo S."/>
            <person name="Chen H."/>
            <person name="Gao J."/>
            <person name="Mao Z."/>
            <person name="Pires J.C."/>
            <person name="Luo M."/>
            <person name="Kudrna D."/>
            <person name="Wing R.A."/>
            <person name="Meyers B.C."/>
            <person name="Yi K."/>
            <person name="Kong H."/>
            <person name="Lavrijsen P."/>
            <person name="Sunseri F."/>
            <person name="Falavigna A."/>
            <person name="Ye Y."/>
            <person name="Leebens-Mack J.H."/>
            <person name="Chen G."/>
        </authorList>
    </citation>
    <scope>NUCLEOTIDE SEQUENCE [LARGE SCALE GENOMIC DNA]</scope>
    <source>
        <strain evidence="8">cv. DH0086</strain>
    </source>
</reference>
<dbReference type="Gene3D" id="1.10.3180.10">
    <property type="entry name" value="DNA-binding domain of EIN3-like"/>
    <property type="match status" value="1"/>
</dbReference>
<name>A0A5P1F7A1_ASPOF</name>
<evidence type="ECO:0000256" key="3">
    <source>
        <dbReference type="ARBA" id="ARBA00022745"/>
    </source>
</evidence>
<keyword evidence="3" id="KW-0936">Ethylene signaling pathway</keyword>
<dbReference type="SUPFAM" id="SSF116768">
    <property type="entry name" value="DNA-binding domain of EIN3-like"/>
    <property type="match status" value="1"/>
</dbReference>